<dbReference type="GO" id="GO:0008270">
    <property type="term" value="F:zinc ion binding"/>
    <property type="evidence" value="ECO:0007669"/>
    <property type="project" value="UniProtKB-KW"/>
</dbReference>
<reference evidence="6" key="1">
    <citation type="submission" date="2022-10" db="EMBL/GenBank/DDBJ databases">
        <authorList>
            <person name="Chen Y."/>
            <person name="Dougan E. K."/>
            <person name="Chan C."/>
            <person name="Rhodes N."/>
            <person name="Thang M."/>
        </authorList>
    </citation>
    <scope>NUCLEOTIDE SEQUENCE</scope>
</reference>
<dbReference type="EMBL" id="CAMXCT010003646">
    <property type="protein sequence ID" value="CAI4005526.1"/>
    <property type="molecule type" value="Genomic_DNA"/>
</dbReference>
<dbReference type="InterPro" id="IPR036875">
    <property type="entry name" value="Znf_CCHC_sf"/>
</dbReference>
<evidence type="ECO:0000313" key="8">
    <source>
        <dbReference type="Proteomes" id="UP001152797"/>
    </source>
</evidence>
<accession>A0A9P1D961</accession>
<dbReference type="Proteomes" id="UP001152797">
    <property type="component" value="Unassembled WGS sequence"/>
</dbReference>
<keyword evidence="1" id="KW-0862">Zinc</keyword>
<evidence type="ECO:0000256" key="3">
    <source>
        <dbReference type="SAM" id="MobiDB-lite"/>
    </source>
</evidence>
<name>A0A9P1D961_9DINO</name>
<feature type="compositionally biased region" description="Basic and acidic residues" evidence="3">
    <location>
        <begin position="420"/>
        <end position="430"/>
    </location>
</feature>
<feature type="coiled-coil region" evidence="2">
    <location>
        <begin position="87"/>
        <end position="114"/>
    </location>
</feature>
<protein>
    <submittedName>
        <fullName evidence="7">Eukaryotic translation initiation factor isoform 4G-2</fullName>
    </submittedName>
</protein>
<feature type="region of interest" description="Disordered" evidence="3">
    <location>
        <begin position="124"/>
        <end position="170"/>
    </location>
</feature>
<dbReference type="InterPro" id="IPR036397">
    <property type="entry name" value="RNaseH_sf"/>
</dbReference>
<evidence type="ECO:0000313" key="6">
    <source>
        <dbReference type="EMBL" id="CAI4005526.1"/>
    </source>
</evidence>
<dbReference type="EMBL" id="CAMXCT020003646">
    <property type="protein sequence ID" value="CAL1158901.1"/>
    <property type="molecule type" value="Genomic_DNA"/>
</dbReference>
<keyword evidence="2" id="KW-0175">Coiled coil</keyword>
<evidence type="ECO:0000256" key="2">
    <source>
        <dbReference type="SAM" id="Coils"/>
    </source>
</evidence>
<dbReference type="OrthoDB" id="1099063at2759"/>
<dbReference type="InterPro" id="IPR001584">
    <property type="entry name" value="Integrase_cat-core"/>
</dbReference>
<feature type="domain" description="Integrase catalytic" evidence="5">
    <location>
        <begin position="876"/>
        <end position="1041"/>
    </location>
</feature>
<feature type="compositionally biased region" description="Basic residues" evidence="3">
    <location>
        <begin position="136"/>
        <end position="151"/>
    </location>
</feature>
<keyword evidence="7" id="KW-0648">Protein biosynthesis</keyword>
<keyword evidence="8" id="KW-1185">Reference proteome</keyword>
<dbReference type="PROSITE" id="PS50994">
    <property type="entry name" value="INTEGRASE"/>
    <property type="match status" value="1"/>
</dbReference>
<dbReference type="GO" id="GO:0003676">
    <property type="term" value="F:nucleic acid binding"/>
    <property type="evidence" value="ECO:0007669"/>
    <property type="project" value="InterPro"/>
</dbReference>
<dbReference type="SUPFAM" id="SSF53098">
    <property type="entry name" value="Ribonuclease H-like"/>
    <property type="match status" value="1"/>
</dbReference>
<feature type="domain" description="CCHC-type" evidence="4">
    <location>
        <begin position="176"/>
        <end position="191"/>
    </location>
</feature>
<comment type="caution">
    <text evidence="6">The sequence shown here is derived from an EMBL/GenBank/DDBJ whole genome shotgun (WGS) entry which is preliminary data.</text>
</comment>
<sequence length="1231" mass="138641">MDGEKLSLEAVRKGVNFVIGQDTVPDAHSSNAGRWNRSGKDSIYYEDDAEYYDDWEEWEHDEDDIQCADEGASYYEDDECEETYAAHEDAATEYDEVLANYVEAKQKLAQLRVSRGFFPVVALAPDGRGHGGKGSSKGKHVKGKGKTKSKQLPRPPPRPKERGRAALGSSRVGASKCLRCGQAGHWARDCPTAGAGKRKAETEVGDAMMVTFAESTLKLDESSDATMLDCGAASVIASKFQLRKYVNFLKAVGFKVDAIPVWRCNKGFRFGNGNMNTTQWCTLLPTFFGGVRRDFLAYVIEGEAPILLGRPLMEAMDLSVNYAQGEIRFGTDPWIPAERGLKGEYIIHLAADVHGLLDVEPQFVFLPEDFDSQVQPVQNSMDQLLDNEEILAVEPNHDADQDLQPDSQQVSQNLIFAEHKSDNDLKEPHDASFTSTTHAGECNETPMTAAEQPPVQDASAEVDKSKNEHKSLDYDLCHLPPGKLRHLMHLTAKDKKEFDRILSCASTGGNVGKKKPYVIWEIFAGAGRVTKTANRRNGCKAERFSLEDGWDFNIASHRKAYFKRLKQEQPDCCLVMPPCKLWSMLQELTVAKHPDYTAKLTALRQENHDNLLTFAALVYEYQRRNGKLGVAEHPLKSRAWSTKAFKKMQGFDTHMWINVAMVFNFQMTPVWSTQCRNQLVSERRERCFMTFFSANAMDNIDTPDLKDFPQELATAIVDAICAQLDYDTAKIYANDAGDVALSPAEEFAEMVEQHQREQHLQQEQDVEVEQTEQNDPVGLNKALRKRVGGRAVDYVQRLHKNLGHPSHGVLEKMLAEVQATSNVLEAARSYVCPACYARKPPFQNPPASSLKCTEFNDRILVDSHWIQCEDSIIKRAEPAPGTPAHKRREKNKAEKAFSGRQCVLTIIDHATRFCSVRILKPERADEFTKGLERAWIKHFGLPRLLRIDEAKGWASKHVREWAASRGIELEVQPAENHPWLSVVERKHQVVRRALELYQDDIGKHDVAALKEACIYVPHSINQLSFHRGAFANVQQKRVNAAQAFIRADSDAKLRRAFTQKFVENRDEVVVGQGCWYWRDAGAGILRKARWRGPARVVAVEPVGDSKVLWLCHGTSLVRCGPRQVRPVVEETGVAVPADRAAAMRDLEELKARSTTQFKDALKRAGGNPDVDELMGDENEIEVIYRMMRRLQMSHHKAHDLELFRCFSHNLLNNNSMMMVQNVAVKDLQDAV</sequence>
<proteinExistence type="predicted"/>
<keyword evidence="1" id="KW-0479">Metal-binding</keyword>
<evidence type="ECO:0000259" key="5">
    <source>
        <dbReference type="PROSITE" id="PS50994"/>
    </source>
</evidence>
<dbReference type="Gene3D" id="4.10.60.10">
    <property type="entry name" value="Zinc finger, CCHC-type"/>
    <property type="match status" value="1"/>
</dbReference>
<gene>
    <name evidence="6" type="ORF">C1SCF055_LOCUS31240</name>
</gene>
<evidence type="ECO:0000259" key="4">
    <source>
        <dbReference type="PROSITE" id="PS50158"/>
    </source>
</evidence>
<dbReference type="PROSITE" id="PS50158">
    <property type="entry name" value="ZF_CCHC"/>
    <property type="match status" value="1"/>
</dbReference>
<dbReference type="Gene3D" id="3.30.420.10">
    <property type="entry name" value="Ribonuclease H-like superfamily/Ribonuclease H"/>
    <property type="match status" value="1"/>
</dbReference>
<dbReference type="SUPFAM" id="SSF57756">
    <property type="entry name" value="Retrovirus zinc finger-like domains"/>
    <property type="match status" value="1"/>
</dbReference>
<dbReference type="GO" id="GO:0015074">
    <property type="term" value="P:DNA integration"/>
    <property type="evidence" value="ECO:0007669"/>
    <property type="project" value="InterPro"/>
</dbReference>
<dbReference type="InterPro" id="IPR001878">
    <property type="entry name" value="Znf_CCHC"/>
</dbReference>
<reference evidence="7 8" key="2">
    <citation type="submission" date="2024-05" db="EMBL/GenBank/DDBJ databases">
        <authorList>
            <person name="Chen Y."/>
            <person name="Shah S."/>
            <person name="Dougan E. K."/>
            <person name="Thang M."/>
            <person name="Chan C."/>
        </authorList>
    </citation>
    <scope>NUCLEOTIDE SEQUENCE [LARGE SCALE GENOMIC DNA]</scope>
</reference>
<keyword evidence="1" id="KW-0863">Zinc-finger</keyword>
<dbReference type="InterPro" id="IPR050951">
    <property type="entry name" value="Retrovirus_Pol_polyprotein"/>
</dbReference>
<keyword evidence="7" id="KW-0396">Initiation factor</keyword>
<dbReference type="GO" id="GO:0003743">
    <property type="term" value="F:translation initiation factor activity"/>
    <property type="evidence" value="ECO:0007669"/>
    <property type="project" value="UniProtKB-KW"/>
</dbReference>
<feature type="region of interest" description="Disordered" evidence="3">
    <location>
        <begin position="420"/>
        <end position="459"/>
    </location>
</feature>
<dbReference type="EMBL" id="CAMXCT030003646">
    <property type="protein sequence ID" value="CAL4792838.1"/>
    <property type="molecule type" value="Genomic_DNA"/>
</dbReference>
<organism evidence="6">
    <name type="scientific">Cladocopium goreaui</name>
    <dbReference type="NCBI Taxonomy" id="2562237"/>
    <lineage>
        <taxon>Eukaryota</taxon>
        <taxon>Sar</taxon>
        <taxon>Alveolata</taxon>
        <taxon>Dinophyceae</taxon>
        <taxon>Suessiales</taxon>
        <taxon>Symbiodiniaceae</taxon>
        <taxon>Cladocopium</taxon>
    </lineage>
</organism>
<evidence type="ECO:0000256" key="1">
    <source>
        <dbReference type="PROSITE-ProRule" id="PRU00047"/>
    </source>
</evidence>
<dbReference type="InterPro" id="IPR012337">
    <property type="entry name" value="RNaseH-like_sf"/>
</dbReference>
<dbReference type="PANTHER" id="PTHR37984">
    <property type="entry name" value="PROTEIN CBG26694"/>
    <property type="match status" value="1"/>
</dbReference>
<dbReference type="AlphaFoldDB" id="A0A9P1D961"/>
<dbReference type="Pfam" id="PF00098">
    <property type="entry name" value="zf-CCHC"/>
    <property type="match status" value="1"/>
</dbReference>
<dbReference type="PANTHER" id="PTHR37984:SF5">
    <property type="entry name" value="PROTEIN NYNRIN-LIKE"/>
    <property type="match status" value="1"/>
</dbReference>
<evidence type="ECO:0000313" key="7">
    <source>
        <dbReference type="EMBL" id="CAL4792838.1"/>
    </source>
</evidence>
<dbReference type="SMART" id="SM00343">
    <property type="entry name" value="ZnF_C2HC"/>
    <property type="match status" value="1"/>
</dbReference>